<dbReference type="OrthoDB" id="9975416at2759"/>
<feature type="domain" description="N-acetyltransferase" evidence="3">
    <location>
        <begin position="9"/>
        <end position="179"/>
    </location>
</feature>
<keyword evidence="2" id="KW-0012">Acyltransferase</keyword>
<organism evidence="4 5">
    <name type="scientific">Cryomyces minteri</name>
    <dbReference type="NCBI Taxonomy" id="331657"/>
    <lineage>
        <taxon>Eukaryota</taxon>
        <taxon>Fungi</taxon>
        <taxon>Dikarya</taxon>
        <taxon>Ascomycota</taxon>
        <taxon>Pezizomycotina</taxon>
        <taxon>Dothideomycetes</taxon>
        <taxon>Dothideomycetes incertae sedis</taxon>
        <taxon>Cryomyces</taxon>
    </lineage>
</organism>
<keyword evidence="1" id="KW-0808">Transferase</keyword>
<dbReference type="CDD" id="cd04301">
    <property type="entry name" value="NAT_SF"/>
    <property type="match status" value="1"/>
</dbReference>
<dbReference type="SUPFAM" id="SSF55729">
    <property type="entry name" value="Acyl-CoA N-acyltransferases (Nat)"/>
    <property type="match status" value="1"/>
</dbReference>
<dbReference type="GO" id="GO:0016747">
    <property type="term" value="F:acyltransferase activity, transferring groups other than amino-acyl groups"/>
    <property type="evidence" value="ECO:0007669"/>
    <property type="project" value="InterPro"/>
</dbReference>
<proteinExistence type="predicted"/>
<accession>A0A4U0WYK9</accession>
<dbReference type="PANTHER" id="PTHR43877">
    <property type="entry name" value="AMINOALKYLPHOSPHONATE N-ACETYLTRANSFERASE-RELATED-RELATED"/>
    <property type="match status" value="1"/>
</dbReference>
<dbReference type="EMBL" id="NAJN01000886">
    <property type="protein sequence ID" value="TKA67683.1"/>
    <property type="molecule type" value="Genomic_DNA"/>
</dbReference>
<dbReference type="STRING" id="331657.A0A4U0WYK9"/>
<sequence>MASTSPPLIRLRAARQDDVPAIATLGAHIFAVTFGHSVPASELQSYLLEFYSEAATSKDVEDPLKDLVVAVDEAEVIVGFALLTRGTSEPCIANLENAIELQRVYVDPMCAGQGVGRMLIGRLEEMARERDFKHIWLGVWEENIKAQEVYKRLGYSAVGDHDFTIGGIVQTDYVMLKTL</sequence>
<gene>
    <name evidence="4" type="ORF">B0A49_11779</name>
</gene>
<evidence type="ECO:0000259" key="3">
    <source>
        <dbReference type="PROSITE" id="PS51186"/>
    </source>
</evidence>
<protein>
    <recommendedName>
        <fullName evidence="3">N-acetyltransferase domain-containing protein</fullName>
    </recommendedName>
</protein>
<dbReference type="InterPro" id="IPR050832">
    <property type="entry name" value="Bact_Acetyltransf"/>
</dbReference>
<comment type="caution">
    <text evidence="4">The sequence shown here is derived from an EMBL/GenBank/DDBJ whole genome shotgun (WGS) entry which is preliminary data.</text>
</comment>
<dbReference type="Proteomes" id="UP000308768">
    <property type="component" value="Unassembled WGS sequence"/>
</dbReference>
<reference evidence="4 5" key="1">
    <citation type="submission" date="2017-03" db="EMBL/GenBank/DDBJ databases">
        <title>Genomes of endolithic fungi from Antarctica.</title>
        <authorList>
            <person name="Coleine C."/>
            <person name="Masonjones S."/>
            <person name="Stajich J.E."/>
        </authorList>
    </citation>
    <scope>NUCLEOTIDE SEQUENCE [LARGE SCALE GENOMIC DNA]</scope>
    <source>
        <strain evidence="4 5">CCFEE 5187</strain>
    </source>
</reference>
<keyword evidence="5" id="KW-1185">Reference proteome</keyword>
<evidence type="ECO:0000313" key="4">
    <source>
        <dbReference type="EMBL" id="TKA67683.1"/>
    </source>
</evidence>
<evidence type="ECO:0000256" key="1">
    <source>
        <dbReference type="ARBA" id="ARBA00022679"/>
    </source>
</evidence>
<dbReference type="PROSITE" id="PS51186">
    <property type="entry name" value="GNAT"/>
    <property type="match status" value="1"/>
</dbReference>
<dbReference type="InterPro" id="IPR000182">
    <property type="entry name" value="GNAT_dom"/>
</dbReference>
<name>A0A4U0WYK9_9PEZI</name>
<dbReference type="InterPro" id="IPR016181">
    <property type="entry name" value="Acyl_CoA_acyltransferase"/>
</dbReference>
<dbReference type="Pfam" id="PF00583">
    <property type="entry name" value="Acetyltransf_1"/>
    <property type="match status" value="1"/>
</dbReference>
<dbReference type="AlphaFoldDB" id="A0A4U0WYK9"/>
<dbReference type="Gene3D" id="3.40.630.30">
    <property type="match status" value="1"/>
</dbReference>
<evidence type="ECO:0000313" key="5">
    <source>
        <dbReference type="Proteomes" id="UP000308768"/>
    </source>
</evidence>
<evidence type="ECO:0000256" key="2">
    <source>
        <dbReference type="ARBA" id="ARBA00023315"/>
    </source>
</evidence>